<comment type="caution">
    <text evidence="1">The sequence shown here is derived from an EMBL/GenBank/DDBJ whole genome shotgun (WGS) entry which is preliminary data.</text>
</comment>
<accession>A0ABR2AJS1</accession>
<name>A0ABR2AJS1_9ROSI</name>
<dbReference type="PANTHER" id="PTHR33659">
    <property type="entry name" value="PROTEIN, PUTATIVE-RELATED-RELATED"/>
    <property type="match status" value="1"/>
</dbReference>
<evidence type="ECO:0000313" key="1">
    <source>
        <dbReference type="EMBL" id="KAK8493692.1"/>
    </source>
</evidence>
<proteinExistence type="predicted"/>
<protein>
    <submittedName>
        <fullName evidence="1">Uncharacterized protein</fullName>
    </submittedName>
</protein>
<keyword evidence="2" id="KW-1185">Reference proteome</keyword>
<organism evidence="1 2">
    <name type="scientific">Hibiscus sabdariffa</name>
    <name type="common">roselle</name>
    <dbReference type="NCBI Taxonomy" id="183260"/>
    <lineage>
        <taxon>Eukaryota</taxon>
        <taxon>Viridiplantae</taxon>
        <taxon>Streptophyta</taxon>
        <taxon>Embryophyta</taxon>
        <taxon>Tracheophyta</taxon>
        <taxon>Spermatophyta</taxon>
        <taxon>Magnoliopsida</taxon>
        <taxon>eudicotyledons</taxon>
        <taxon>Gunneridae</taxon>
        <taxon>Pentapetalae</taxon>
        <taxon>rosids</taxon>
        <taxon>malvids</taxon>
        <taxon>Malvales</taxon>
        <taxon>Malvaceae</taxon>
        <taxon>Malvoideae</taxon>
        <taxon>Hibiscus</taxon>
    </lineage>
</organism>
<dbReference type="EMBL" id="JBBPBM010000601">
    <property type="protein sequence ID" value="KAK8493692.1"/>
    <property type="molecule type" value="Genomic_DNA"/>
</dbReference>
<gene>
    <name evidence="1" type="ORF">V6N12_056663</name>
</gene>
<evidence type="ECO:0000313" key="2">
    <source>
        <dbReference type="Proteomes" id="UP001472677"/>
    </source>
</evidence>
<dbReference type="Proteomes" id="UP001472677">
    <property type="component" value="Unassembled WGS sequence"/>
</dbReference>
<sequence>MRREIVKLGEPPWVLVELLAHGHMVLGKNIEMAQLCFSKAIMMFVVAVFLSVATTVSAQDSAAAPSPTMATGAALSLPVSGVAVTFSLIVSLVALLKQ</sequence>
<reference evidence="1 2" key="1">
    <citation type="journal article" date="2024" name="G3 (Bethesda)">
        <title>Genome assembly of Hibiscus sabdariffa L. provides insights into metabolisms of medicinal natural products.</title>
        <authorList>
            <person name="Kim T."/>
        </authorList>
    </citation>
    <scope>NUCLEOTIDE SEQUENCE [LARGE SCALE GENOMIC DNA]</scope>
    <source>
        <strain evidence="1">TK-2024</strain>
        <tissue evidence="1">Old leaves</tissue>
    </source>
</reference>
<dbReference type="PANTHER" id="PTHR33659:SF13">
    <property type="entry name" value="TRANSMEMBRANE PROTEIN"/>
    <property type="match status" value="1"/>
</dbReference>